<accession>A0A5J4TSA3</accession>
<evidence type="ECO:0000313" key="1">
    <source>
        <dbReference type="EMBL" id="KAA6360772.1"/>
    </source>
</evidence>
<evidence type="ECO:0000313" key="2">
    <source>
        <dbReference type="Proteomes" id="UP000324800"/>
    </source>
</evidence>
<dbReference type="AlphaFoldDB" id="A0A5J4TSA3"/>
<protein>
    <submittedName>
        <fullName evidence="1">Uncharacterized protein</fullName>
    </submittedName>
</protein>
<sequence>MLVIFIETKINPKDTASQMIKPPSITSGEAFNLRRLLYCLNINLNSISGSLFVAR</sequence>
<comment type="caution">
    <text evidence="1">The sequence shown here is derived from an EMBL/GenBank/DDBJ whole genome shotgun (WGS) entry which is preliminary data.</text>
</comment>
<organism evidence="1 2">
    <name type="scientific">Streblomastix strix</name>
    <dbReference type="NCBI Taxonomy" id="222440"/>
    <lineage>
        <taxon>Eukaryota</taxon>
        <taxon>Metamonada</taxon>
        <taxon>Preaxostyla</taxon>
        <taxon>Oxymonadida</taxon>
        <taxon>Streblomastigidae</taxon>
        <taxon>Streblomastix</taxon>
    </lineage>
</organism>
<dbReference type="EMBL" id="SNRW01026472">
    <property type="protein sequence ID" value="KAA6360772.1"/>
    <property type="molecule type" value="Genomic_DNA"/>
</dbReference>
<gene>
    <name evidence="1" type="ORF">EZS28_043701</name>
</gene>
<dbReference type="Proteomes" id="UP000324800">
    <property type="component" value="Unassembled WGS sequence"/>
</dbReference>
<proteinExistence type="predicted"/>
<reference evidence="1 2" key="1">
    <citation type="submission" date="2019-03" db="EMBL/GenBank/DDBJ databases">
        <title>Single cell metagenomics reveals metabolic interactions within the superorganism composed of flagellate Streblomastix strix and complex community of Bacteroidetes bacteria on its surface.</title>
        <authorList>
            <person name="Treitli S.C."/>
            <person name="Kolisko M."/>
            <person name="Husnik F."/>
            <person name="Keeling P."/>
            <person name="Hampl V."/>
        </authorList>
    </citation>
    <scope>NUCLEOTIDE SEQUENCE [LARGE SCALE GENOMIC DNA]</scope>
    <source>
        <strain evidence="1">ST1C</strain>
    </source>
</reference>
<name>A0A5J4TSA3_9EUKA</name>
<feature type="non-terminal residue" evidence="1">
    <location>
        <position position="55"/>
    </location>
</feature>